<keyword evidence="4" id="KW-0456">Lyase</keyword>
<evidence type="ECO:0000256" key="2">
    <source>
        <dbReference type="ARBA" id="ARBA00023141"/>
    </source>
</evidence>
<dbReference type="eggNOG" id="KOG2797">
    <property type="taxonomic scope" value="Eukaryota"/>
</dbReference>
<dbReference type="InterPro" id="IPR045865">
    <property type="entry name" value="ACT-like_dom_sf"/>
</dbReference>
<reference evidence="7" key="1">
    <citation type="submission" date="2025-08" db="UniProtKB">
        <authorList>
            <consortium name="RefSeq"/>
        </authorList>
    </citation>
    <scope>IDENTIFICATION</scope>
</reference>
<dbReference type="CDD" id="cd13631">
    <property type="entry name" value="PBP2_Ct-PDT_like"/>
    <property type="match status" value="1"/>
</dbReference>
<organism evidence="6 7">
    <name type="scientific">Nelumbo nucifera</name>
    <name type="common">Sacred lotus</name>
    <dbReference type="NCBI Taxonomy" id="4432"/>
    <lineage>
        <taxon>Eukaryota</taxon>
        <taxon>Viridiplantae</taxon>
        <taxon>Streptophyta</taxon>
        <taxon>Embryophyta</taxon>
        <taxon>Tracheophyta</taxon>
        <taxon>Spermatophyta</taxon>
        <taxon>Magnoliopsida</taxon>
        <taxon>Proteales</taxon>
        <taxon>Nelumbonaceae</taxon>
        <taxon>Nelumbo</taxon>
    </lineage>
</organism>
<dbReference type="STRING" id="4432.A0A1U7Z0A9"/>
<dbReference type="GO" id="GO:0009094">
    <property type="term" value="P:L-phenylalanine biosynthetic process"/>
    <property type="evidence" value="ECO:0000318"/>
    <property type="project" value="GO_Central"/>
</dbReference>
<dbReference type="GeneID" id="104588960"/>
<keyword evidence="1" id="KW-0028">Amino-acid biosynthesis</keyword>
<dbReference type="RefSeq" id="XP_010245407.1">
    <property type="nucleotide sequence ID" value="XM_010247105.1"/>
</dbReference>
<dbReference type="Proteomes" id="UP000189703">
    <property type="component" value="Unplaced"/>
</dbReference>
<dbReference type="PANTHER" id="PTHR21022:SF26">
    <property type="entry name" value="AROGENATE DEHYDRATASE_PREPHENATE DEHYDRATASE 2, CHLOROPLASTIC-LIKE"/>
    <property type="match status" value="1"/>
</dbReference>
<dbReference type="Pfam" id="PF00800">
    <property type="entry name" value="PDT"/>
    <property type="match status" value="1"/>
</dbReference>
<evidence type="ECO:0000313" key="7">
    <source>
        <dbReference type="RefSeq" id="XP_010245407.1"/>
    </source>
</evidence>
<dbReference type="SUPFAM" id="SSF53850">
    <property type="entry name" value="Periplasmic binding protein-like II"/>
    <property type="match status" value="1"/>
</dbReference>
<evidence type="ECO:0000256" key="5">
    <source>
        <dbReference type="ARBA" id="ARBA00029440"/>
    </source>
</evidence>
<dbReference type="GO" id="GO:0009507">
    <property type="term" value="C:chloroplast"/>
    <property type="evidence" value="ECO:0000318"/>
    <property type="project" value="GO_Central"/>
</dbReference>
<dbReference type="GO" id="GO:0004664">
    <property type="term" value="F:prephenate dehydratase activity"/>
    <property type="evidence" value="ECO:0000318"/>
    <property type="project" value="GO_Central"/>
</dbReference>
<keyword evidence="3" id="KW-0584">Phenylalanine biosynthesis</keyword>
<name>A0A1U7Z0A9_NELNU</name>
<evidence type="ECO:0000313" key="6">
    <source>
        <dbReference type="Proteomes" id="UP000189703"/>
    </source>
</evidence>
<accession>A0A1U7Z0A9</accession>
<evidence type="ECO:0000256" key="1">
    <source>
        <dbReference type="ARBA" id="ARBA00022605"/>
    </source>
</evidence>
<dbReference type="AlphaFoldDB" id="A0A1U7Z0A9"/>
<dbReference type="CDD" id="cd04905">
    <property type="entry name" value="ACT_CM-PDT"/>
    <property type="match status" value="1"/>
</dbReference>
<keyword evidence="2" id="KW-0057">Aromatic amino acid biosynthesis</keyword>
<protein>
    <submittedName>
        <fullName evidence="7">Arogenate dehydratase/prephenate dehydratase 2, chloroplastic-like</fullName>
    </submittedName>
</protein>
<evidence type="ECO:0000256" key="3">
    <source>
        <dbReference type="ARBA" id="ARBA00023222"/>
    </source>
</evidence>
<dbReference type="SUPFAM" id="SSF55021">
    <property type="entry name" value="ACT-like"/>
    <property type="match status" value="1"/>
</dbReference>
<dbReference type="InterPro" id="IPR001086">
    <property type="entry name" value="Preph_deHydtase"/>
</dbReference>
<dbReference type="OMA" id="LFRALWH"/>
<dbReference type="Gene3D" id="3.30.70.260">
    <property type="match status" value="1"/>
</dbReference>
<sequence length="409" mass="45119">MAIRIPVSSYPHNIINTNIRSRSSSCSSDVKSSASSIRSKAITSSLKQQRKLKEKNFDLDLLPHLSPLQLTEEIASSFDLDVVVHELERLFNQPGAYPPHPYLPGPSSPSTSPGFSGHPVRVAYQGVRGSYCQEAAVKAFSPVCNAFPCIHMEDAFQALEDRTADRAIVPAENSIDGTIDRNFDLLLRHDNVEIAGELILPVNHCLLAVPGACRSDLKRIVSHPQALSHCKTKLELMALDVDEVPNAAEAARFVSENGISDTAVIGSVIAAKEFGLQAIEQNFQDQIGNFNRFLQLGLRPVLPGRRDKSPSGTWKTTVAFSLEKGVSDLFRALWHFESRNIAVTRVEHRPNQLNPVRAVKKETGTIRYFEYIFILDLEGKVSDPGLKEALIQLDEISGFCRVLGSYSCT</sequence>
<dbReference type="KEGG" id="nnu:104588960"/>
<dbReference type="GO" id="GO:0005737">
    <property type="term" value="C:cytoplasm"/>
    <property type="evidence" value="ECO:0000318"/>
    <property type="project" value="GO_Central"/>
</dbReference>
<dbReference type="PROSITE" id="PS51171">
    <property type="entry name" value="PREPHENATE_DEHYDR_3"/>
    <property type="match status" value="1"/>
</dbReference>
<evidence type="ECO:0000256" key="4">
    <source>
        <dbReference type="ARBA" id="ARBA00023239"/>
    </source>
</evidence>
<dbReference type="Gene3D" id="3.40.190.10">
    <property type="entry name" value="Periplasmic binding protein-like II"/>
    <property type="match status" value="2"/>
</dbReference>
<dbReference type="OrthoDB" id="983542at2759"/>
<gene>
    <name evidence="7" type="primary">LOC104588960</name>
</gene>
<dbReference type="PANTHER" id="PTHR21022">
    <property type="entry name" value="PREPHENATE DEHYDRATASE P PROTEIN"/>
    <property type="match status" value="1"/>
</dbReference>
<dbReference type="GO" id="GO:0047769">
    <property type="term" value="F:arogenate dehydratase activity"/>
    <property type="evidence" value="ECO:0000318"/>
    <property type="project" value="GO_Central"/>
</dbReference>
<proteinExistence type="predicted"/>
<keyword evidence="6" id="KW-1185">Reference proteome</keyword>
<comment type="pathway">
    <text evidence="5">Amino-acid biosynthesis.</text>
</comment>